<evidence type="ECO:0000313" key="1">
    <source>
        <dbReference type="EMBL" id="SVA57371.1"/>
    </source>
</evidence>
<proteinExistence type="predicted"/>
<accession>A0A381WYN8</accession>
<dbReference type="AlphaFoldDB" id="A0A381WYN8"/>
<sequence>MAVASYENWFLTNISSDSLGFSIFVGHWLYRLICELSMLDCHFDSNYTITWNAAFLCKWLYDILTSASDNPN</sequence>
<name>A0A381WYN8_9ZZZZ</name>
<protein>
    <submittedName>
        <fullName evidence="1">Uncharacterized protein</fullName>
    </submittedName>
</protein>
<gene>
    <name evidence="1" type="ORF">METZ01_LOCUS110225</name>
</gene>
<organism evidence="1">
    <name type="scientific">marine metagenome</name>
    <dbReference type="NCBI Taxonomy" id="408172"/>
    <lineage>
        <taxon>unclassified sequences</taxon>
        <taxon>metagenomes</taxon>
        <taxon>ecological metagenomes</taxon>
    </lineage>
</organism>
<reference evidence="1" key="1">
    <citation type="submission" date="2018-05" db="EMBL/GenBank/DDBJ databases">
        <authorList>
            <person name="Lanie J.A."/>
            <person name="Ng W.-L."/>
            <person name="Kazmierczak K.M."/>
            <person name="Andrzejewski T.M."/>
            <person name="Davidsen T.M."/>
            <person name="Wayne K.J."/>
            <person name="Tettelin H."/>
            <person name="Glass J.I."/>
            <person name="Rusch D."/>
            <person name="Podicherti R."/>
            <person name="Tsui H.-C.T."/>
            <person name="Winkler M.E."/>
        </authorList>
    </citation>
    <scope>NUCLEOTIDE SEQUENCE</scope>
</reference>
<feature type="non-terminal residue" evidence="1">
    <location>
        <position position="72"/>
    </location>
</feature>
<dbReference type="EMBL" id="UINC01013248">
    <property type="protein sequence ID" value="SVA57371.1"/>
    <property type="molecule type" value="Genomic_DNA"/>
</dbReference>